<keyword evidence="10" id="KW-1185">Reference proteome</keyword>
<accession>A0AAJ6IUJ9</accession>
<evidence type="ECO:0000256" key="3">
    <source>
        <dbReference type="ARBA" id="ARBA00023125"/>
    </source>
</evidence>
<dbReference type="Pfam" id="PF00589">
    <property type="entry name" value="Phage_integrase"/>
    <property type="match status" value="1"/>
</dbReference>
<evidence type="ECO:0000256" key="2">
    <source>
        <dbReference type="ARBA" id="ARBA00022908"/>
    </source>
</evidence>
<reference evidence="8 10" key="1">
    <citation type="submission" date="2018-06" db="EMBL/GenBank/DDBJ databases">
        <title>ACT-28, a chromosomally-encoded AmpC with carbapenemase activity from Enterobacter kobei.</title>
        <authorList>
            <person name="Jousset A.B."/>
            <person name="Oueslati S."/>
            <person name="Bernabeu S."/>
            <person name="Takissian J."/>
            <person name="Creton E."/>
            <person name="Vogel A."/>
            <person name="Cotellon G."/>
            <person name="Bonnin R.A."/>
            <person name="Dortet L."/>
            <person name="Naas T."/>
        </authorList>
    </citation>
    <scope>NUCLEOTIDE SEQUENCE [LARGE SCALE GENOMIC DNA]</scope>
    <source>
        <strain evidence="8 10">149H6</strain>
    </source>
</reference>
<dbReference type="Gene3D" id="1.10.443.10">
    <property type="entry name" value="Intergrase catalytic core"/>
    <property type="match status" value="1"/>
</dbReference>
<keyword evidence="2" id="KW-0229">DNA integration</keyword>
<keyword evidence="4" id="KW-0233">DNA recombination</keyword>
<dbReference type="GO" id="GO:0006310">
    <property type="term" value="P:DNA recombination"/>
    <property type="evidence" value="ECO:0007669"/>
    <property type="project" value="UniProtKB-KW"/>
</dbReference>
<dbReference type="GO" id="GO:0003677">
    <property type="term" value="F:DNA binding"/>
    <property type="evidence" value="ECO:0007669"/>
    <property type="project" value="UniProtKB-UniRule"/>
</dbReference>
<feature type="domain" description="Core-binding (CB)" evidence="7">
    <location>
        <begin position="97"/>
        <end position="176"/>
    </location>
</feature>
<evidence type="ECO:0000313" key="10">
    <source>
        <dbReference type="Proteomes" id="UP000250603"/>
    </source>
</evidence>
<evidence type="ECO:0000256" key="4">
    <source>
        <dbReference type="ARBA" id="ARBA00023172"/>
    </source>
</evidence>
<dbReference type="InterPro" id="IPR002104">
    <property type="entry name" value="Integrase_catalytic"/>
</dbReference>
<dbReference type="Proteomes" id="UP000250603">
    <property type="component" value="Unassembled WGS sequence"/>
</dbReference>
<dbReference type="Proteomes" id="UP001228563">
    <property type="component" value="Chromosome"/>
</dbReference>
<dbReference type="SUPFAM" id="SSF56349">
    <property type="entry name" value="DNA breaking-rejoining enzymes"/>
    <property type="match status" value="1"/>
</dbReference>
<reference evidence="9" key="2">
    <citation type="submission" date="2022-04" db="EMBL/GenBank/DDBJ databases">
        <title>Co-occurrence of mcr-9 and blaNDM-1 in multidrug-resistant Enterobacter kobei strain isolated from an infant with urinary infection.</title>
        <authorList>
            <person name="Zeng H."/>
        </authorList>
    </citation>
    <scope>NUCLEOTIDE SEQUENCE</scope>
    <source>
        <strain evidence="9">EC1382</strain>
    </source>
</reference>
<dbReference type="PROSITE" id="PS51898">
    <property type="entry name" value="TYR_RECOMBINASE"/>
    <property type="match status" value="1"/>
</dbReference>
<dbReference type="Pfam" id="PF13356">
    <property type="entry name" value="Arm-DNA-bind_3"/>
    <property type="match status" value="1"/>
</dbReference>
<dbReference type="InterPro" id="IPR010998">
    <property type="entry name" value="Integrase_recombinase_N"/>
</dbReference>
<dbReference type="PROSITE" id="PS51900">
    <property type="entry name" value="CB"/>
    <property type="match status" value="1"/>
</dbReference>
<dbReference type="GO" id="GO:0015074">
    <property type="term" value="P:DNA integration"/>
    <property type="evidence" value="ECO:0007669"/>
    <property type="project" value="UniProtKB-KW"/>
</dbReference>
<evidence type="ECO:0000313" key="8">
    <source>
        <dbReference type="EMBL" id="RAY22962.1"/>
    </source>
</evidence>
<feature type="domain" description="Tyr recombinase" evidence="6">
    <location>
        <begin position="199"/>
        <end position="383"/>
    </location>
</feature>
<name>A0AAJ6IUJ9_9ENTR</name>
<dbReference type="Pfam" id="PF22022">
    <property type="entry name" value="Phage_int_M"/>
    <property type="match status" value="1"/>
</dbReference>
<gene>
    <name evidence="8" type="ORF">DP181_17585</name>
    <name evidence="9" type="ORF">M2B19_18175</name>
</gene>
<dbReference type="InterPro" id="IPR050808">
    <property type="entry name" value="Phage_Integrase"/>
</dbReference>
<keyword evidence="3 5" id="KW-0238">DNA-binding</keyword>
<dbReference type="Gene3D" id="3.30.160.390">
    <property type="entry name" value="Integrase, DNA-binding domain"/>
    <property type="match status" value="1"/>
</dbReference>
<evidence type="ECO:0000259" key="6">
    <source>
        <dbReference type="PROSITE" id="PS51898"/>
    </source>
</evidence>
<organism evidence="9 11">
    <name type="scientific">Enterobacter kobei</name>
    <dbReference type="NCBI Taxonomy" id="208224"/>
    <lineage>
        <taxon>Bacteria</taxon>
        <taxon>Pseudomonadati</taxon>
        <taxon>Pseudomonadota</taxon>
        <taxon>Gammaproteobacteria</taxon>
        <taxon>Enterobacterales</taxon>
        <taxon>Enterobacteriaceae</taxon>
        <taxon>Enterobacter</taxon>
        <taxon>Enterobacter cloacae complex</taxon>
    </lineage>
</organism>
<evidence type="ECO:0000313" key="11">
    <source>
        <dbReference type="Proteomes" id="UP001228563"/>
    </source>
</evidence>
<dbReference type="InterPro" id="IPR038488">
    <property type="entry name" value="Integrase_DNA-bd_sf"/>
</dbReference>
<evidence type="ECO:0000256" key="1">
    <source>
        <dbReference type="ARBA" id="ARBA00008857"/>
    </source>
</evidence>
<comment type="similarity">
    <text evidence="1">Belongs to the 'phage' integrase family.</text>
</comment>
<dbReference type="PANTHER" id="PTHR30629">
    <property type="entry name" value="PROPHAGE INTEGRASE"/>
    <property type="match status" value="1"/>
</dbReference>
<dbReference type="InterPro" id="IPR013762">
    <property type="entry name" value="Integrase-like_cat_sf"/>
</dbReference>
<dbReference type="InterPro" id="IPR025166">
    <property type="entry name" value="Integrase_DNA_bind_dom"/>
</dbReference>
<evidence type="ECO:0000256" key="5">
    <source>
        <dbReference type="PROSITE-ProRule" id="PRU01248"/>
    </source>
</evidence>
<dbReference type="InterPro" id="IPR053876">
    <property type="entry name" value="Phage_int_M"/>
</dbReference>
<protein>
    <submittedName>
        <fullName evidence="8">Site-specific integrase</fullName>
    </submittedName>
    <submittedName>
        <fullName evidence="9">Tyrosine-type recombinase/integrase</fullName>
    </submittedName>
</protein>
<sequence>MLTDTKLKNLKPQEKLYKVSDRDGLYVAVLTSGSVSFRYDYRINGRRETLVIGQYGRDGISLAEAREELIAAKKLLKSGQSPAAAKRDGIRQIAGAETFAVYTDAYMKYVALADSTRAMKQAVIERDILPVLGNKMMTEITTRMVRDLCDRIVERGGRATAIQVREIISSVYRHANDRGHGLFNPAADIKPSSIAMFKPRERTLSPEEIGIFFRALDDVGAMGTMKMALKLVLLTLVRKNEFISATWAEIDFKNWTWTIPADRMKARRAHVIYLPKQAQDLLVGLQMCAGGSEYLVPGRYNFRKPLSNAALNSLIDRTVEAINKDGEKIQDFTVHDLRRTASTLLHEADYPSDWIEKAQAHEQKGVRAVYNKAEYARQRAYMLQQWADMVDAWINGEHTDLVPFSPSKFEKWMETIYPLV</sequence>
<dbReference type="RefSeq" id="WP_047344942.1">
    <property type="nucleotide sequence ID" value="NZ_CP096849.1"/>
</dbReference>
<dbReference type="CDD" id="cd00801">
    <property type="entry name" value="INT_P4_C"/>
    <property type="match status" value="1"/>
</dbReference>
<dbReference type="AlphaFoldDB" id="A0AAJ6IUJ9"/>
<dbReference type="InterPro" id="IPR044068">
    <property type="entry name" value="CB"/>
</dbReference>
<dbReference type="EMBL" id="QMCK01000058">
    <property type="protein sequence ID" value="RAY22962.1"/>
    <property type="molecule type" value="Genomic_DNA"/>
</dbReference>
<evidence type="ECO:0000259" key="7">
    <source>
        <dbReference type="PROSITE" id="PS51900"/>
    </source>
</evidence>
<evidence type="ECO:0000313" key="9">
    <source>
        <dbReference type="EMBL" id="WMT64825.1"/>
    </source>
</evidence>
<dbReference type="EMBL" id="CP096849">
    <property type="protein sequence ID" value="WMT64825.1"/>
    <property type="molecule type" value="Genomic_DNA"/>
</dbReference>
<dbReference type="InterPro" id="IPR011010">
    <property type="entry name" value="DNA_brk_join_enz"/>
</dbReference>
<proteinExistence type="inferred from homology"/>
<dbReference type="PANTHER" id="PTHR30629:SF2">
    <property type="entry name" value="PROPHAGE INTEGRASE INTS-RELATED"/>
    <property type="match status" value="1"/>
</dbReference>
<dbReference type="Gene3D" id="1.10.150.130">
    <property type="match status" value="1"/>
</dbReference>